<evidence type="ECO:0000256" key="1">
    <source>
        <dbReference type="SAM" id="MobiDB-lite"/>
    </source>
</evidence>
<accession>A0A5C5G5D0</accession>
<reference evidence="2 3" key="1">
    <citation type="submission" date="2019-03" db="EMBL/GenBank/DDBJ databases">
        <title>Rhodosporidium diobovatum UCD-FST 08-225 genome sequencing, assembly, and annotation.</title>
        <authorList>
            <person name="Fakankun I.U."/>
            <person name="Fristensky B."/>
            <person name="Levin D.B."/>
        </authorList>
    </citation>
    <scope>NUCLEOTIDE SEQUENCE [LARGE SCALE GENOMIC DNA]</scope>
    <source>
        <strain evidence="2 3">UCD-FST 08-225</strain>
    </source>
</reference>
<comment type="caution">
    <text evidence="2">The sequence shown here is derived from an EMBL/GenBank/DDBJ whole genome shotgun (WGS) entry which is preliminary data.</text>
</comment>
<feature type="compositionally biased region" description="Basic and acidic residues" evidence="1">
    <location>
        <begin position="56"/>
        <end position="73"/>
    </location>
</feature>
<protein>
    <submittedName>
        <fullName evidence="2">Uncharacterized protein</fullName>
    </submittedName>
</protein>
<evidence type="ECO:0000313" key="2">
    <source>
        <dbReference type="EMBL" id="TNY24268.1"/>
    </source>
</evidence>
<keyword evidence="3" id="KW-1185">Reference proteome</keyword>
<organism evidence="2 3">
    <name type="scientific">Rhodotorula diobovata</name>
    <dbReference type="NCBI Taxonomy" id="5288"/>
    <lineage>
        <taxon>Eukaryota</taxon>
        <taxon>Fungi</taxon>
        <taxon>Dikarya</taxon>
        <taxon>Basidiomycota</taxon>
        <taxon>Pucciniomycotina</taxon>
        <taxon>Microbotryomycetes</taxon>
        <taxon>Sporidiobolales</taxon>
        <taxon>Sporidiobolaceae</taxon>
        <taxon>Rhodotorula</taxon>
    </lineage>
</organism>
<gene>
    <name evidence="2" type="ORF">DMC30DRAFT_193891</name>
</gene>
<dbReference type="AlphaFoldDB" id="A0A5C5G5D0"/>
<evidence type="ECO:0000313" key="3">
    <source>
        <dbReference type="Proteomes" id="UP000311382"/>
    </source>
</evidence>
<name>A0A5C5G5D0_9BASI</name>
<feature type="region of interest" description="Disordered" evidence="1">
    <location>
        <begin position="123"/>
        <end position="153"/>
    </location>
</feature>
<feature type="compositionally biased region" description="Basic residues" evidence="1">
    <location>
        <begin position="135"/>
        <end position="153"/>
    </location>
</feature>
<sequence>MEGSVGGTGGAVRCEWKGHVRTACSGLEDEDEWRRGRIESKSRSSLSPCRASRVVSRGERVGETALHEREGRGAQEPARGSRYQTRVMYAAPQTVLHESLELWTSQSRAGCRREAEAEWEMAAQTRDSSGSSKQGLRRMHREHRLSKQRVARTRRGQEWMGHKWSIPPGRLVPSLLHPLFTHSLTMSGSWRGVLRCVSSVPS</sequence>
<proteinExistence type="predicted"/>
<feature type="compositionally biased region" description="Polar residues" evidence="1">
    <location>
        <begin position="125"/>
        <end position="134"/>
    </location>
</feature>
<dbReference type="EMBL" id="SOZI01000004">
    <property type="protein sequence ID" value="TNY24268.1"/>
    <property type="molecule type" value="Genomic_DNA"/>
</dbReference>
<feature type="region of interest" description="Disordered" evidence="1">
    <location>
        <begin position="37"/>
        <end position="81"/>
    </location>
</feature>
<dbReference type="Proteomes" id="UP000311382">
    <property type="component" value="Unassembled WGS sequence"/>
</dbReference>